<dbReference type="GO" id="GO:0003887">
    <property type="term" value="F:DNA-directed DNA polymerase activity"/>
    <property type="evidence" value="ECO:0007669"/>
    <property type="project" value="UniProtKB-UniRule"/>
</dbReference>
<keyword evidence="8 10" id="KW-0239">DNA-directed DNA polymerase</keyword>
<dbReference type="STRING" id="1364.LP2241_10023"/>
<evidence type="ECO:0000256" key="2">
    <source>
        <dbReference type="ARBA" id="ARBA00010752"/>
    </source>
</evidence>
<evidence type="ECO:0000313" key="14">
    <source>
        <dbReference type="EMBL" id="CEN27202.1"/>
    </source>
</evidence>
<gene>
    <name evidence="14" type="ORF">LACPI_0002</name>
</gene>
<dbReference type="GO" id="GO:0008408">
    <property type="term" value="F:3'-5' exonuclease activity"/>
    <property type="evidence" value="ECO:0007669"/>
    <property type="project" value="InterPro"/>
</dbReference>
<evidence type="ECO:0000259" key="12">
    <source>
        <dbReference type="Pfam" id="PF02767"/>
    </source>
</evidence>
<dbReference type="GO" id="GO:0003677">
    <property type="term" value="F:DNA binding"/>
    <property type="evidence" value="ECO:0007669"/>
    <property type="project" value="UniProtKB-UniRule"/>
</dbReference>
<feature type="domain" description="DNA polymerase III beta sliding clamp central" evidence="12">
    <location>
        <begin position="137"/>
        <end position="251"/>
    </location>
</feature>
<dbReference type="InterPro" id="IPR001001">
    <property type="entry name" value="DNA_polIII_beta"/>
</dbReference>
<keyword evidence="7 10" id="KW-0235">DNA replication</keyword>
<dbReference type="GO" id="GO:0005737">
    <property type="term" value="C:cytoplasm"/>
    <property type="evidence" value="ECO:0007669"/>
    <property type="project" value="UniProtKB-SubCell"/>
</dbReference>
<comment type="function">
    <text evidence="10">Confers DNA tethering and processivity to DNA polymerases and other proteins. Acts as a clamp, forming a ring around DNA (a reaction catalyzed by the clamp-loading complex) which diffuses in an ATP-independent manner freely and bidirectionally along dsDNA. Initially characterized for its ability to contact the catalytic subunit of DNA polymerase III (Pol III), a complex, multichain enzyme responsible for most of the replicative synthesis in bacteria; Pol III exhibits 3'-5' exonuclease proofreading activity. The beta chain is required for initiation of replication as well as for processivity of DNA replication.</text>
</comment>
<name>A0A0D6DTU8_9LACT</name>
<evidence type="ECO:0000256" key="9">
    <source>
        <dbReference type="ARBA" id="ARBA00023125"/>
    </source>
</evidence>
<dbReference type="InterPro" id="IPR022634">
    <property type="entry name" value="DNA_polIII_beta_N"/>
</dbReference>
<dbReference type="SUPFAM" id="SSF55979">
    <property type="entry name" value="DNA clamp"/>
    <property type="match status" value="3"/>
</dbReference>
<dbReference type="Proteomes" id="UP000033166">
    <property type="component" value="Chromosome I"/>
</dbReference>
<dbReference type="PANTHER" id="PTHR30478">
    <property type="entry name" value="DNA POLYMERASE III SUBUNIT BETA"/>
    <property type="match status" value="1"/>
</dbReference>
<evidence type="ECO:0000256" key="3">
    <source>
        <dbReference type="ARBA" id="ARBA00021035"/>
    </source>
</evidence>
<evidence type="ECO:0000256" key="10">
    <source>
        <dbReference type="PIRNR" id="PIRNR000804"/>
    </source>
</evidence>
<dbReference type="Pfam" id="PF02768">
    <property type="entry name" value="DNA_pol3_beta_3"/>
    <property type="match status" value="1"/>
</dbReference>
<comment type="similarity">
    <text evidence="2 10">Belongs to the beta sliding clamp family.</text>
</comment>
<evidence type="ECO:0000259" key="11">
    <source>
        <dbReference type="Pfam" id="PF00712"/>
    </source>
</evidence>
<feature type="domain" description="DNA polymerase III beta sliding clamp C-terminal" evidence="13">
    <location>
        <begin position="254"/>
        <end position="377"/>
    </location>
</feature>
<protein>
    <recommendedName>
        <fullName evidence="3 10">Beta sliding clamp</fullName>
    </recommendedName>
</protein>
<dbReference type="PIRSF" id="PIRSF000804">
    <property type="entry name" value="DNA_pol_III_b"/>
    <property type="match status" value="1"/>
</dbReference>
<dbReference type="InterPro" id="IPR022635">
    <property type="entry name" value="DNA_polIII_beta_C"/>
</dbReference>
<accession>A0A0D6DTU8</accession>
<dbReference type="InterPro" id="IPR046938">
    <property type="entry name" value="DNA_clamp_sf"/>
</dbReference>
<keyword evidence="9" id="KW-0238">DNA-binding</keyword>
<dbReference type="Gene3D" id="3.10.150.10">
    <property type="entry name" value="DNA Polymerase III, subunit A, domain 2"/>
    <property type="match status" value="1"/>
</dbReference>
<dbReference type="CDD" id="cd00140">
    <property type="entry name" value="beta_clamp"/>
    <property type="match status" value="1"/>
</dbReference>
<comment type="subcellular location">
    <subcellularLocation>
        <location evidence="1 10">Cytoplasm</location>
    </subcellularLocation>
</comment>
<keyword evidence="4 10" id="KW-0963">Cytoplasm</keyword>
<evidence type="ECO:0000256" key="6">
    <source>
        <dbReference type="ARBA" id="ARBA00022695"/>
    </source>
</evidence>
<keyword evidence="6 10" id="KW-0548">Nucleotidyltransferase</keyword>
<evidence type="ECO:0000256" key="4">
    <source>
        <dbReference type="ARBA" id="ARBA00022490"/>
    </source>
</evidence>
<dbReference type="PANTHER" id="PTHR30478:SF0">
    <property type="entry name" value="BETA SLIDING CLAMP"/>
    <property type="match status" value="1"/>
</dbReference>
<feature type="domain" description="DNA polymerase III beta sliding clamp N-terminal" evidence="11">
    <location>
        <begin position="3"/>
        <end position="126"/>
    </location>
</feature>
<dbReference type="GO" id="GO:0006271">
    <property type="term" value="P:DNA strand elongation involved in DNA replication"/>
    <property type="evidence" value="ECO:0007669"/>
    <property type="project" value="TreeGrafter"/>
</dbReference>
<dbReference type="SMART" id="SM00480">
    <property type="entry name" value="POL3Bc"/>
    <property type="match status" value="1"/>
</dbReference>
<dbReference type="InterPro" id="IPR022637">
    <property type="entry name" value="DNA_polIII_beta_cen"/>
</dbReference>
<organism evidence="14 15">
    <name type="scientific">Pseudolactococcus piscium MKFS47</name>
    <dbReference type="NCBI Taxonomy" id="297352"/>
    <lineage>
        <taxon>Bacteria</taxon>
        <taxon>Bacillati</taxon>
        <taxon>Bacillota</taxon>
        <taxon>Bacilli</taxon>
        <taxon>Lactobacillales</taxon>
        <taxon>Streptococcaceae</taxon>
        <taxon>Pseudolactococcus</taxon>
    </lineage>
</organism>
<dbReference type="AlphaFoldDB" id="A0A0D6DTU8"/>
<comment type="subunit">
    <text evidence="10">Forms a ring-shaped head-to-tail homodimer around DNA.</text>
</comment>
<dbReference type="Pfam" id="PF02767">
    <property type="entry name" value="DNA_pol3_beta_2"/>
    <property type="match status" value="1"/>
</dbReference>
<dbReference type="HOGENOM" id="CLU_038149_2_0_9"/>
<dbReference type="Pfam" id="PF00712">
    <property type="entry name" value="DNA_pol3_beta"/>
    <property type="match status" value="1"/>
</dbReference>
<dbReference type="EMBL" id="LN774769">
    <property type="protein sequence ID" value="CEN27202.1"/>
    <property type="molecule type" value="Genomic_DNA"/>
</dbReference>
<reference evidence="15" key="1">
    <citation type="submission" date="2015-01" db="EMBL/GenBank/DDBJ databases">
        <authorList>
            <person name="Andreevskaya M."/>
        </authorList>
    </citation>
    <scope>NUCLEOTIDE SEQUENCE [LARGE SCALE GENOMIC DNA]</scope>
    <source>
        <strain evidence="15">MKFS47</strain>
    </source>
</reference>
<evidence type="ECO:0000259" key="13">
    <source>
        <dbReference type="Pfam" id="PF02768"/>
    </source>
</evidence>
<evidence type="ECO:0000313" key="15">
    <source>
        <dbReference type="Proteomes" id="UP000033166"/>
    </source>
</evidence>
<keyword evidence="5 10" id="KW-0808">Transferase</keyword>
<evidence type="ECO:0000256" key="7">
    <source>
        <dbReference type="ARBA" id="ARBA00022705"/>
    </source>
</evidence>
<evidence type="ECO:0000256" key="8">
    <source>
        <dbReference type="ARBA" id="ARBA00022932"/>
    </source>
</evidence>
<dbReference type="NCBIfam" id="TIGR00663">
    <property type="entry name" value="dnan"/>
    <property type="match status" value="1"/>
</dbReference>
<dbReference type="KEGG" id="lpk:LACPI_0002"/>
<dbReference type="Gene3D" id="3.70.10.10">
    <property type="match status" value="1"/>
</dbReference>
<sequence length="380" mass="42183">MINFSINKTAFLNNLRITKQAISSKVAIPTLSKIKIDVSTEGITLTGSNGQISIENFVAKEDENAGMLISQPGSILLEANFFESVVNNLPEITFDFQEIEQNQVVLTSGQSEITLKGLDVEMYPRIQEMATENPLKIKAGVLKEIFTETAFAVSTQESRPILTGVHLTLTDNKLLKSVATDSHRMSQRIITLDKLSEDFDLVLPNKSVNSFKSVFSDDDTELDIFFSSNQILIRNETISFYTRLVEGNYPDTNRLIPSEADYTLDLTFDVANLRHTMDRAKLLSNATTNGTVKLTISGDTIIATVNSPEVGSVHEEITPLAKSGDDLTISFNPQYLIDALKVIKEPEVRIRFISAVRPFTLVPKSDTLDFVQLVTPVRTN</sequence>
<proteinExistence type="inferred from homology"/>
<dbReference type="RefSeq" id="WP_047914516.1">
    <property type="nucleotide sequence ID" value="NZ_LN774769.1"/>
</dbReference>
<dbReference type="GO" id="GO:0009360">
    <property type="term" value="C:DNA polymerase III complex"/>
    <property type="evidence" value="ECO:0007669"/>
    <property type="project" value="InterPro"/>
</dbReference>
<evidence type="ECO:0000256" key="5">
    <source>
        <dbReference type="ARBA" id="ARBA00022679"/>
    </source>
</evidence>
<evidence type="ECO:0000256" key="1">
    <source>
        <dbReference type="ARBA" id="ARBA00004496"/>
    </source>
</evidence>